<proteinExistence type="predicted"/>
<dbReference type="InterPro" id="IPR005532">
    <property type="entry name" value="SUMF_dom"/>
</dbReference>
<protein>
    <submittedName>
        <fullName evidence="2">Formylglycine-generating enzyme, required for sulfatase activity, contains SUMF1/FGE domain</fullName>
    </submittedName>
</protein>
<dbReference type="RefSeq" id="WP_078932646.1">
    <property type="nucleotide sequence ID" value="NZ_FUWG01000004.1"/>
</dbReference>
<dbReference type="SUPFAM" id="SSF56436">
    <property type="entry name" value="C-type lectin-like"/>
    <property type="match status" value="1"/>
</dbReference>
<dbReference type="Gene3D" id="3.90.1580.10">
    <property type="entry name" value="paralog of FGE (formylglycine-generating enzyme)"/>
    <property type="match status" value="1"/>
</dbReference>
<dbReference type="STRING" id="261392.SAMN02745149_00725"/>
<dbReference type="Pfam" id="PF03781">
    <property type="entry name" value="FGE-sulfatase"/>
    <property type="match status" value="1"/>
</dbReference>
<dbReference type="Proteomes" id="UP000190423">
    <property type="component" value="Unassembled WGS sequence"/>
</dbReference>
<evidence type="ECO:0000259" key="1">
    <source>
        <dbReference type="Pfam" id="PF03781"/>
    </source>
</evidence>
<evidence type="ECO:0000313" key="2">
    <source>
        <dbReference type="EMBL" id="SJZ32450.1"/>
    </source>
</evidence>
<dbReference type="AlphaFoldDB" id="A0A1T4JQH7"/>
<dbReference type="InterPro" id="IPR042095">
    <property type="entry name" value="SUMF_sf"/>
</dbReference>
<dbReference type="PANTHER" id="PTHR23150">
    <property type="entry name" value="SULFATASE MODIFYING FACTOR 1, 2"/>
    <property type="match status" value="1"/>
</dbReference>
<sequence length="279" mass="31343">MQKVSFSSFHPFFIAAVLLFVFCFSACSVSSENISSASDFKSVHGKVVTQSLRRSAVFTGQEVRIENFSMCSHEVTQKEYEEFCAYNGAQPKDQFGKEEDFPVYFVSFYDALVYCNRRSIKEGLSPCYKIKNSSNPDDWGSVPKTNVDDVEWNSVECDFSADGYRLPTEEEWEYAARGGEKLLLEKFSGSYDVFEVAWFNENTSGASEPVKQKTPNALGLYDMSGNVQELCWLKQGKAVIRGGSFDSQEDSCAVYATGSVPVSARIKDTGFRVVRNRIF</sequence>
<dbReference type="GeneID" id="78316038"/>
<gene>
    <name evidence="2" type="ORF">SAMN02745149_00725</name>
</gene>
<dbReference type="EMBL" id="FUWG01000004">
    <property type="protein sequence ID" value="SJZ32450.1"/>
    <property type="molecule type" value="Genomic_DNA"/>
</dbReference>
<reference evidence="2 3" key="1">
    <citation type="submission" date="2017-02" db="EMBL/GenBank/DDBJ databases">
        <authorList>
            <person name="Peterson S.W."/>
        </authorList>
    </citation>
    <scope>NUCLEOTIDE SEQUENCE [LARGE SCALE GENOMIC DNA]</scope>
    <source>
        <strain evidence="2 3">ATCC BAA-908</strain>
    </source>
</reference>
<dbReference type="InterPro" id="IPR051043">
    <property type="entry name" value="Sulfatase_Mod_Factor_Kinase"/>
</dbReference>
<dbReference type="PANTHER" id="PTHR23150:SF19">
    <property type="entry name" value="FORMYLGLYCINE-GENERATING ENZYME"/>
    <property type="match status" value="1"/>
</dbReference>
<dbReference type="OrthoDB" id="9812707at2"/>
<dbReference type="InterPro" id="IPR016187">
    <property type="entry name" value="CTDL_fold"/>
</dbReference>
<evidence type="ECO:0000313" key="3">
    <source>
        <dbReference type="Proteomes" id="UP000190423"/>
    </source>
</evidence>
<accession>A0A1T4JQH7</accession>
<dbReference type="GO" id="GO:0120147">
    <property type="term" value="F:formylglycine-generating oxidase activity"/>
    <property type="evidence" value="ECO:0007669"/>
    <property type="project" value="TreeGrafter"/>
</dbReference>
<feature type="domain" description="Sulfatase-modifying factor enzyme-like" evidence="1">
    <location>
        <begin position="61"/>
        <end position="275"/>
    </location>
</feature>
<name>A0A1T4JQH7_TREPO</name>
<organism evidence="2 3">
    <name type="scientific">Treponema porcinum</name>
    <dbReference type="NCBI Taxonomy" id="261392"/>
    <lineage>
        <taxon>Bacteria</taxon>
        <taxon>Pseudomonadati</taxon>
        <taxon>Spirochaetota</taxon>
        <taxon>Spirochaetia</taxon>
        <taxon>Spirochaetales</taxon>
        <taxon>Treponemataceae</taxon>
        <taxon>Treponema</taxon>
    </lineage>
</organism>
<keyword evidence="3" id="KW-1185">Reference proteome</keyword>